<proteinExistence type="predicted"/>
<protein>
    <recommendedName>
        <fullName evidence="1">CHASE4 domain-containing protein</fullName>
    </recommendedName>
</protein>
<dbReference type="EMBL" id="QXJM01000026">
    <property type="protein sequence ID" value="RIE04513.1"/>
    <property type="molecule type" value="Genomic_DNA"/>
</dbReference>
<dbReference type="AlphaFoldDB" id="A0A398CPP5"/>
<gene>
    <name evidence="2" type="ORF">D3H35_05775</name>
</gene>
<evidence type="ECO:0000259" key="1">
    <source>
        <dbReference type="Pfam" id="PF05228"/>
    </source>
</evidence>
<feature type="domain" description="CHASE4" evidence="1">
    <location>
        <begin position="2"/>
        <end position="48"/>
    </location>
</feature>
<dbReference type="RefSeq" id="WP_147355756.1">
    <property type="nucleotide sequence ID" value="NZ_QXJM01000026.1"/>
</dbReference>
<dbReference type="Pfam" id="PF05228">
    <property type="entry name" value="CHASE4"/>
    <property type="match status" value="1"/>
</dbReference>
<keyword evidence="3" id="KW-1185">Reference proteome</keyword>
<accession>A0A398CPP5</accession>
<evidence type="ECO:0000313" key="3">
    <source>
        <dbReference type="Proteomes" id="UP000266340"/>
    </source>
</evidence>
<dbReference type="Proteomes" id="UP000266340">
    <property type="component" value="Unassembled WGS sequence"/>
</dbReference>
<evidence type="ECO:0000313" key="2">
    <source>
        <dbReference type="EMBL" id="RIE04513.1"/>
    </source>
</evidence>
<reference evidence="2 3" key="1">
    <citation type="submission" date="2018-09" db="EMBL/GenBank/DDBJ databases">
        <title>Cohnella cavernae sp. nov., isolated from a karst cave.</title>
        <authorList>
            <person name="Zhu H."/>
        </authorList>
    </citation>
    <scope>NUCLEOTIDE SEQUENCE [LARGE SCALE GENOMIC DNA]</scope>
    <source>
        <strain evidence="2 3">K2E09-144</strain>
    </source>
</reference>
<name>A0A398CPP5_9BACL</name>
<sequence length="85" mass="8981">MVRTSKGLAVIAVSRITNEEKDKPSPGLLLFGRVMDDAALQGVSSLLNAGSGDPFEGRADVGKRRSSARLFGRKCGLRPSPNSIP</sequence>
<comment type="caution">
    <text evidence="2">The sequence shown here is derived from an EMBL/GenBank/DDBJ whole genome shotgun (WGS) entry which is preliminary data.</text>
</comment>
<dbReference type="InterPro" id="IPR007892">
    <property type="entry name" value="CHASE4"/>
</dbReference>
<organism evidence="2 3">
    <name type="scientific">Cohnella faecalis</name>
    <dbReference type="NCBI Taxonomy" id="2315694"/>
    <lineage>
        <taxon>Bacteria</taxon>
        <taxon>Bacillati</taxon>
        <taxon>Bacillota</taxon>
        <taxon>Bacilli</taxon>
        <taxon>Bacillales</taxon>
        <taxon>Paenibacillaceae</taxon>
        <taxon>Cohnella</taxon>
    </lineage>
</organism>